<gene>
    <name evidence="6" type="ORF">MGU_11568</name>
</gene>
<dbReference type="HOGENOM" id="CLU_475732_0_0_1"/>
<protein>
    <submittedName>
        <fullName evidence="6">Protein-tyrosine phosphatase</fullName>
    </submittedName>
</protein>
<dbReference type="GO" id="GO:0090729">
    <property type="term" value="F:toxin activity"/>
    <property type="evidence" value="ECO:0007669"/>
    <property type="project" value="UniProtKB-KW"/>
</dbReference>
<evidence type="ECO:0000256" key="4">
    <source>
        <dbReference type="ARBA" id="ARBA00023157"/>
    </source>
</evidence>
<evidence type="ECO:0000313" key="7">
    <source>
        <dbReference type="Proteomes" id="UP000031192"/>
    </source>
</evidence>
<evidence type="ECO:0000256" key="1">
    <source>
        <dbReference type="ARBA" id="ARBA00022656"/>
    </source>
</evidence>
<keyword evidence="2" id="KW-0732">Signal</keyword>
<dbReference type="Proteomes" id="UP000031192">
    <property type="component" value="Unassembled WGS sequence"/>
</dbReference>
<feature type="region of interest" description="Disordered" evidence="5">
    <location>
        <begin position="1"/>
        <end position="46"/>
    </location>
</feature>
<accession>A0A0B4HNQ6</accession>
<dbReference type="EMBL" id="AZNH01000221">
    <property type="protein sequence ID" value="KID81039.1"/>
    <property type="molecule type" value="Genomic_DNA"/>
</dbReference>
<dbReference type="Pfam" id="PF01375">
    <property type="entry name" value="Enterotoxin_a"/>
    <property type="match status" value="1"/>
</dbReference>
<organism evidence="6 7">
    <name type="scientific">Metarhizium guizhouense (strain ARSEF 977)</name>
    <dbReference type="NCBI Taxonomy" id="1276136"/>
    <lineage>
        <taxon>Eukaryota</taxon>
        <taxon>Fungi</taxon>
        <taxon>Dikarya</taxon>
        <taxon>Ascomycota</taxon>
        <taxon>Pezizomycotina</taxon>
        <taxon>Sordariomycetes</taxon>
        <taxon>Hypocreomycetidae</taxon>
        <taxon>Hypocreales</taxon>
        <taxon>Clavicipitaceae</taxon>
        <taxon>Metarhizium</taxon>
    </lineage>
</organism>
<evidence type="ECO:0000313" key="6">
    <source>
        <dbReference type="EMBL" id="KID81039.1"/>
    </source>
</evidence>
<keyword evidence="3" id="KW-0843">Virulence</keyword>
<dbReference type="AlphaFoldDB" id="A0A0B4HNQ6"/>
<evidence type="ECO:0000256" key="5">
    <source>
        <dbReference type="SAM" id="MobiDB-lite"/>
    </source>
</evidence>
<evidence type="ECO:0000256" key="3">
    <source>
        <dbReference type="ARBA" id="ARBA00023026"/>
    </source>
</evidence>
<proteinExistence type="predicted"/>
<comment type="caution">
    <text evidence="6">The sequence shown here is derived from an EMBL/GenBank/DDBJ whole genome shotgun (WGS) entry which is preliminary data.</text>
</comment>
<name>A0A0B4HNQ6_METGA</name>
<dbReference type="SUPFAM" id="SSF56399">
    <property type="entry name" value="ADP-ribosylation"/>
    <property type="match status" value="1"/>
</dbReference>
<keyword evidence="4" id="KW-1015">Disulfide bond</keyword>
<reference evidence="6 7" key="1">
    <citation type="journal article" date="2014" name="Proc. Natl. Acad. Sci. U.S.A.">
        <title>Trajectory and genomic determinants of fungal-pathogen speciation and host adaptation.</title>
        <authorList>
            <person name="Hu X."/>
            <person name="Xiao G."/>
            <person name="Zheng P."/>
            <person name="Shang Y."/>
            <person name="Su Y."/>
            <person name="Zhang X."/>
            <person name="Liu X."/>
            <person name="Zhan S."/>
            <person name="St Leger R.J."/>
            <person name="Wang C."/>
        </authorList>
    </citation>
    <scope>NUCLEOTIDE SEQUENCE [LARGE SCALE GENOMIC DNA]</scope>
    <source>
        <strain evidence="6 7">ARSEF 977</strain>
    </source>
</reference>
<feature type="region of interest" description="Disordered" evidence="5">
    <location>
        <begin position="219"/>
        <end position="242"/>
    </location>
</feature>
<evidence type="ECO:0000256" key="2">
    <source>
        <dbReference type="ARBA" id="ARBA00022729"/>
    </source>
</evidence>
<sequence>MESNIRRQTSPPPGGFVYRGDSRSPQEIRGTGGFRPQGDGWENHDSSFDLTRHYTAGPNGCGLDDSDEPGFVFRTAYVSTAQERGTAENYGQWLYEIRATPNILDNDDAESEVMALGGLHWRQVRRYTRMRDTDNNRVDESRWIDNPEYDAQSYERGEHARLCRVSTSFPGVLAGESDSDSSGEADAQRHLFNSADRWMDQTDGIYELYGAFPPTWTEYAPREDIPGPDHPAPPEAEDAQGKSPWKTLWASLRHVVFLLTTTNEVGALLQHYIDMGAQELDRLFPDGNQVLQELFRDIQPIGCPSLSGFGSHLGRPDRRGSGVQILHPCKKIKNIEFGLNLANEYWGLGGEGTWDDIGGILEGKAGKAEFKIAEQPALGSSWWTPVKFPSDTIDITGIDKLSLTAEPHLWRWAQRDWFKVKDIRIRAQCADPGFEAKNDKYVGISQWYRHNGGGAIWQEPFTKKAVATLPIHPGDWTFAPPCNIIKDLSYEFTLANGWGDGTGDKLTLILGEGIIFLGNSFKAGSTIKDKIDIKKTFNKDTIDIRDLKTVAIGDDNSGAGLFDKSWTLQAFPASGVTFSATCADVSKKMQMKKFASENKEVSHKDNGPAWTGNIDAADWVEVA</sequence>
<keyword evidence="1" id="KW-0800">Toxin</keyword>
<dbReference type="Gene3D" id="3.90.210.10">
    <property type="entry name" value="Heat-Labile Enterotoxin, subunit A"/>
    <property type="match status" value="1"/>
</dbReference>
<keyword evidence="7" id="KW-1185">Reference proteome</keyword>
<dbReference type="InterPro" id="IPR001144">
    <property type="entry name" value="Enterotoxin_A"/>
</dbReference>